<dbReference type="Gene3D" id="3.30.160.20">
    <property type="match status" value="1"/>
</dbReference>
<evidence type="ECO:0000256" key="1">
    <source>
        <dbReference type="PROSITE-ProRule" id="PRU00266"/>
    </source>
</evidence>
<keyword evidence="1" id="KW-0694">RNA-binding</keyword>
<evidence type="ECO:0000259" key="2">
    <source>
        <dbReference type="PROSITE" id="PS50137"/>
    </source>
</evidence>
<dbReference type="OrthoDB" id="112668at2759"/>
<dbReference type="Pfam" id="PF00035">
    <property type="entry name" value="dsrm"/>
    <property type="match status" value="1"/>
</dbReference>
<dbReference type="EMBL" id="KV722358">
    <property type="protein sequence ID" value="OCH93177.1"/>
    <property type="molecule type" value="Genomic_DNA"/>
</dbReference>
<organism evidence="3 4">
    <name type="scientific">Obba rivulosa</name>
    <dbReference type="NCBI Taxonomy" id="1052685"/>
    <lineage>
        <taxon>Eukaryota</taxon>
        <taxon>Fungi</taxon>
        <taxon>Dikarya</taxon>
        <taxon>Basidiomycota</taxon>
        <taxon>Agaricomycotina</taxon>
        <taxon>Agaricomycetes</taxon>
        <taxon>Polyporales</taxon>
        <taxon>Gelatoporiaceae</taxon>
        <taxon>Obba</taxon>
    </lineage>
</organism>
<feature type="domain" description="DRBM" evidence="2">
    <location>
        <begin position="1"/>
        <end position="73"/>
    </location>
</feature>
<proteinExistence type="predicted"/>
<dbReference type="AlphaFoldDB" id="A0A8E2DMS7"/>
<dbReference type="InterPro" id="IPR014720">
    <property type="entry name" value="dsRBD_dom"/>
</dbReference>
<evidence type="ECO:0000313" key="3">
    <source>
        <dbReference type="EMBL" id="OCH93177.1"/>
    </source>
</evidence>
<dbReference type="SUPFAM" id="SSF54768">
    <property type="entry name" value="dsRNA-binding domain-like"/>
    <property type="match status" value="1"/>
</dbReference>
<dbReference type="PROSITE" id="PS50137">
    <property type="entry name" value="DS_RBD"/>
    <property type="match status" value="1"/>
</dbReference>
<sequence>MAHWRMQLNNAISRLSLGLNVVNWSDHMSGPRYSPTWTSIVLINGVQYGVGHGRSKDASREEAACQAYATLTAQHGLQ</sequence>
<dbReference type="GO" id="GO:0003723">
    <property type="term" value="F:RNA binding"/>
    <property type="evidence" value="ECO:0007669"/>
    <property type="project" value="UniProtKB-UniRule"/>
</dbReference>
<evidence type="ECO:0000313" key="4">
    <source>
        <dbReference type="Proteomes" id="UP000250043"/>
    </source>
</evidence>
<keyword evidence="4" id="KW-1185">Reference proteome</keyword>
<reference evidence="3 4" key="1">
    <citation type="submission" date="2016-07" db="EMBL/GenBank/DDBJ databases">
        <title>Draft genome of the white-rot fungus Obba rivulosa 3A-2.</title>
        <authorList>
            <consortium name="DOE Joint Genome Institute"/>
            <person name="Miettinen O."/>
            <person name="Riley R."/>
            <person name="Acob R."/>
            <person name="Barry K."/>
            <person name="Cullen D."/>
            <person name="De Vries R."/>
            <person name="Hainaut M."/>
            <person name="Hatakka A."/>
            <person name="Henrissat B."/>
            <person name="Hilden K."/>
            <person name="Kuo R."/>
            <person name="Labutti K."/>
            <person name="Lipzen A."/>
            <person name="Makela M.R."/>
            <person name="Sandor L."/>
            <person name="Spatafora J.W."/>
            <person name="Grigoriev I.V."/>
            <person name="Hibbett D.S."/>
        </authorList>
    </citation>
    <scope>NUCLEOTIDE SEQUENCE [LARGE SCALE GENOMIC DNA]</scope>
    <source>
        <strain evidence="3 4">3A-2</strain>
    </source>
</reference>
<name>A0A8E2DMS7_9APHY</name>
<gene>
    <name evidence="3" type="ORF">OBBRIDRAFT_824258</name>
</gene>
<dbReference type="Proteomes" id="UP000250043">
    <property type="component" value="Unassembled WGS sequence"/>
</dbReference>
<protein>
    <recommendedName>
        <fullName evidence="2">DRBM domain-containing protein</fullName>
    </recommendedName>
</protein>
<accession>A0A8E2DMS7</accession>